<accession>A0A1Y5U3C3</accession>
<dbReference type="GO" id="GO:0050235">
    <property type="term" value="F:pyridoxal 4-dehydrogenase activity"/>
    <property type="evidence" value="ECO:0007669"/>
    <property type="project" value="UniProtKB-EC"/>
</dbReference>
<dbReference type="AlphaFoldDB" id="A0A1Y5U3C3"/>
<dbReference type="Pfam" id="PF00248">
    <property type="entry name" value="Aldo_ket_red"/>
    <property type="match status" value="1"/>
</dbReference>
<protein>
    <submittedName>
        <fullName evidence="2">Pyridoxal 4-dehydrogenase</fullName>
        <ecNumber evidence="2">1.1.1.107</ecNumber>
    </submittedName>
</protein>
<dbReference type="Proteomes" id="UP000193900">
    <property type="component" value="Unassembled WGS sequence"/>
</dbReference>
<proteinExistence type="predicted"/>
<name>A0A1Y5U3C3_9RHOB</name>
<organism evidence="2 3">
    <name type="scientific">Roseisalinus antarcticus</name>
    <dbReference type="NCBI Taxonomy" id="254357"/>
    <lineage>
        <taxon>Bacteria</taxon>
        <taxon>Pseudomonadati</taxon>
        <taxon>Pseudomonadota</taxon>
        <taxon>Alphaproteobacteria</taxon>
        <taxon>Rhodobacterales</taxon>
        <taxon>Roseobacteraceae</taxon>
        <taxon>Roseisalinus</taxon>
    </lineage>
</organism>
<dbReference type="InterPro" id="IPR023210">
    <property type="entry name" value="NADP_OxRdtase_dom"/>
</dbReference>
<reference evidence="2 3" key="1">
    <citation type="submission" date="2017-03" db="EMBL/GenBank/DDBJ databases">
        <authorList>
            <person name="Afonso C.L."/>
            <person name="Miller P.J."/>
            <person name="Scott M.A."/>
            <person name="Spackman E."/>
            <person name="Goraichik I."/>
            <person name="Dimitrov K.M."/>
            <person name="Suarez D.L."/>
            <person name="Swayne D.E."/>
        </authorList>
    </citation>
    <scope>NUCLEOTIDE SEQUENCE [LARGE SCALE GENOMIC DNA]</scope>
    <source>
        <strain evidence="2 3">CECT 7023</strain>
    </source>
</reference>
<dbReference type="SUPFAM" id="SSF51430">
    <property type="entry name" value="NAD(P)-linked oxidoreductase"/>
    <property type="match status" value="1"/>
</dbReference>
<dbReference type="Gene3D" id="3.20.20.100">
    <property type="entry name" value="NADP-dependent oxidoreductase domain"/>
    <property type="match status" value="1"/>
</dbReference>
<dbReference type="PANTHER" id="PTHR42686">
    <property type="entry name" value="GH17980P-RELATED"/>
    <property type="match status" value="1"/>
</dbReference>
<keyword evidence="3" id="KW-1185">Reference proteome</keyword>
<dbReference type="OrthoDB" id="9768851at2"/>
<dbReference type="RefSeq" id="WP_085881097.1">
    <property type="nucleotide sequence ID" value="NZ_FWFZ01000055.1"/>
</dbReference>
<feature type="domain" description="NADP-dependent oxidoreductase" evidence="1">
    <location>
        <begin position="15"/>
        <end position="305"/>
    </location>
</feature>
<evidence type="ECO:0000313" key="3">
    <source>
        <dbReference type="Proteomes" id="UP000193900"/>
    </source>
</evidence>
<dbReference type="PANTHER" id="PTHR42686:SF1">
    <property type="entry name" value="GH17980P-RELATED"/>
    <property type="match status" value="1"/>
</dbReference>
<evidence type="ECO:0000259" key="1">
    <source>
        <dbReference type="Pfam" id="PF00248"/>
    </source>
</evidence>
<gene>
    <name evidence="2" type="primary">pld1_5</name>
    <name evidence="2" type="ORF">ROA7023_04414</name>
</gene>
<keyword evidence="2" id="KW-0560">Oxidoreductase</keyword>
<dbReference type="GO" id="GO:0005829">
    <property type="term" value="C:cytosol"/>
    <property type="evidence" value="ECO:0007669"/>
    <property type="project" value="TreeGrafter"/>
</dbReference>
<dbReference type="InterPro" id="IPR036812">
    <property type="entry name" value="NAD(P)_OxRdtase_dom_sf"/>
</dbReference>
<dbReference type="InterPro" id="IPR020471">
    <property type="entry name" value="AKR"/>
</dbReference>
<sequence length="317" mass="34273">MKSRSLGRTGLRLTELGFGGGAIGNLHRPVDREAAMATMQAAWDAGLRYFDTAPFYGHGLSERRVGDFLRDLEGWTLSTKVGRVLRPVPRSEVPDHGFADPLPFAIDHDYSAEGIRTSVAHSHARLGLNRIDILWVHDLEPATHGPDYGRHLETFLESGLPELNRMKRDGQIAAFGLGVNQVQPCLDVLSRGDLDAILLAGRYTLLDRSAEPALLPLCRERGVALVIGGVFNSGILATGPVDGALYDYGPAPTDVVEKVRALEREVAPTPLATAALNFPLSNECVAAVLIGTSKPASIIRNIEAWRSVNQSSPSSDR</sequence>
<evidence type="ECO:0000313" key="2">
    <source>
        <dbReference type="EMBL" id="SLN77487.1"/>
    </source>
</evidence>
<dbReference type="EMBL" id="FWFZ01000055">
    <property type="protein sequence ID" value="SLN77487.1"/>
    <property type="molecule type" value="Genomic_DNA"/>
</dbReference>
<dbReference type="EC" id="1.1.1.107" evidence="2"/>